<dbReference type="Gene3D" id="2.160.20.80">
    <property type="entry name" value="E3 ubiquitin-protein ligase SopA"/>
    <property type="match status" value="1"/>
</dbReference>
<reference evidence="2 3" key="1">
    <citation type="submission" date="2020-09" db="EMBL/GenBank/DDBJ databases">
        <title>novel species in genus Nocardioides.</title>
        <authorList>
            <person name="Zhang G."/>
        </authorList>
    </citation>
    <scope>NUCLEOTIDE SEQUENCE [LARGE SCALE GENOMIC DNA]</scope>
    <source>
        <strain evidence="2 3">KCTC 39551</strain>
    </source>
</reference>
<dbReference type="RefSeq" id="WP_191194760.1">
    <property type="nucleotide sequence ID" value="NZ_JACXYZ010000001.1"/>
</dbReference>
<gene>
    <name evidence="2" type="ORF">IEZ26_10555</name>
</gene>
<dbReference type="SUPFAM" id="SSF141571">
    <property type="entry name" value="Pentapeptide repeat-like"/>
    <property type="match status" value="1"/>
</dbReference>
<dbReference type="Gene3D" id="1.20.120.450">
    <property type="entry name" value="dinb family like domain"/>
    <property type="match status" value="1"/>
</dbReference>
<name>A0ABR8NA94_9ACTN</name>
<dbReference type="Proteomes" id="UP000618818">
    <property type="component" value="Unassembled WGS sequence"/>
</dbReference>
<accession>A0ABR8NA94</accession>
<evidence type="ECO:0000313" key="3">
    <source>
        <dbReference type="Proteomes" id="UP000618818"/>
    </source>
</evidence>
<dbReference type="InterPro" id="IPR034660">
    <property type="entry name" value="DinB/YfiT-like"/>
</dbReference>
<dbReference type="InterPro" id="IPR001646">
    <property type="entry name" value="5peptide_repeat"/>
</dbReference>
<keyword evidence="3" id="KW-1185">Reference proteome</keyword>
<dbReference type="EMBL" id="JACXYZ010000001">
    <property type="protein sequence ID" value="MBD3925062.1"/>
    <property type="molecule type" value="Genomic_DNA"/>
</dbReference>
<evidence type="ECO:0000313" key="2">
    <source>
        <dbReference type="EMBL" id="MBD3925062.1"/>
    </source>
</evidence>
<dbReference type="InterPro" id="IPR024775">
    <property type="entry name" value="DinB-like"/>
</dbReference>
<proteinExistence type="predicted"/>
<organism evidence="2 3">
    <name type="scientific">Nocardioides cavernae</name>
    <dbReference type="NCBI Taxonomy" id="1921566"/>
    <lineage>
        <taxon>Bacteria</taxon>
        <taxon>Bacillati</taxon>
        <taxon>Actinomycetota</taxon>
        <taxon>Actinomycetes</taxon>
        <taxon>Propionibacteriales</taxon>
        <taxon>Nocardioidaceae</taxon>
        <taxon>Nocardioides</taxon>
    </lineage>
</organism>
<sequence>MTDFTEQDLSGSSFQRVDLSGSTFRGADMSGLDVREVDLSRTRVRAAYFDGVRMTGVEIPDMEISGEVLRLVVNGVDVVPLVEAELNRRMPERALMAPTDVAGFQEAFAVLDRLWGETMGHARAVSAERLHEQVEGEWSFIETLRHLGFAHACWVGGVVLADPSPWHPLDLPWDEAPQHEGVPWARRVRPELHEVMALRRQRRATVAEVLDGLTDAGLGRPVSSATPFLADATGLTVADCLRVVLNEEWEHRLYAERDLAVLAVT</sequence>
<dbReference type="Pfam" id="PF00805">
    <property type="entry name" value="Pentapeptide"/>
    <property type="match status" value="1"/>
</dbReference>
<feature type="domain" description="DinB-like" evidence="1">
    <location>
        <begin position="111"/>
        <end position="254"/>
    </location>
</feature>
<dbReference type="SUPFAM" id="SSF109854">
    <property type="entry name" value="DinB/YfiT-like putative metalloenzymes"/>
    <property type="match status" value="1"/>
</dbReference>
<dbReference type="Pfam" id="PF12867">
    <property type="entry name" value="DinB_2"/>
    <property type="match status" value="1"/>
</dbReference>
<comment type="caution">
    <text evidence="2">The sequence shown here is derived from an EMBL/GenBank/DDBJ whole genome shotgun (WGS) entry which is preliminary data.</text>
</comment>
<evidence type="ECO:0000259" key="1">
    <source>
        <dbReference type="Pfam" id="PF12867"/>
    </source>
</evidence>
<protein>
    <submittedName>
        <fullName evidence="2">DinB family protein</fullName>
    </submittedName>
</protein>